<proteinExistence type="predicted"/>
<evidence type="ECO:0000259" key="1">
    <source>
        <dbReference type="PROSITE" id="PS51819"/>
    </source>
</evidence>
<dbReference type="Pfam" id="PF00903">
    <property type="entry name" value="Glyoxalase"/>
    <property type="match status" value="1"/>
</dbReference>
<feature type="domain" description="VOC" evidence="1">
    <location>
        <begin position="47"/>
        <end position="161"/>
    </location>
</feature>
<name>A0ABP8GCP8_9ACTN</name>
<dbReference type="InterPro" id="IPR029068">
    <property type="entry name" value="Glyas_Bleomycin-R_OHBP_Dase"/>
</dbReference>
<dbReference type="PANTHER" id="PTHR33993:SF14">
    <property type="entry name" value="GB|AAF24581.1"/>
    <property type="match status" value="1"/>
</dbReference>
<comment type="caution">
    <text evidence="2">The sequence shown here is derived from an EMBL/GenBank/DDBJ whole genome shotgun (WGS) entry which is preliminary data.</text>
</comment>
<dbReference type="PROSITE" id="PS51819">
    <property type="entry name" value="VOC"/>
    <property type="match status" value="2"/>
</dbReference>
<protein>
    <submittedName>
        <fullName evidence="2">VOC family protein</fullName>
    </submittedName>
</protein>
<accession>A0ABP8GCP8</accession>
<dbReference type="InterPro" id="IPR004360">
    <property type="entry name" value="Glyas_Fos-R_dOase_dom"/>
</dbReference>
<keyword evidence="3" id="KW-1185">Reference proteome</keyword>
<dbReference type="EMBL" id="BAABET010000007">
    <property type="protein sequence ID" value="GAA4321917.1"/>
    <property type="molecule type" value="Genomic_DNA"/>
</dbReference>
<evidence type="ECO:0000313" key="2">
    <source>
        <dbReference type="EMBL" id="GAA4321917.1"/>
    </source>
</evidence>
<dbReference type="CDD" id="cd07247">
    <property type="entry name" value="SgaA_N_like"/>
    <property type="match status" value="2"/>
</dbReference>
<dbReference type="PANTHER" id="PTHR33993">
    <property type="entry name" value="GLYOXALASE-RELATED"/>
    <property type="match status" value="1"/>
</dbReference>
<feature type="domain" description="VOC" evidence="1">
    <location>
        <begin position="175"/>
        <end position="290"/>
    </location>
</feature>
<dbReference type="SUPFAM" id="SSF54593">
    <property type="entry name" value="Glyoxalase/Bleomycin resistance protein/Dihydroxybiphenyl dioxygenase"/>
    <property type="match status" value="2"/>
</dbReference>
<dbReference type="InterPro" id="IPR052164">
    <property type="entry name" value="Anthracycline_SecMetBiosynth"/>
</dbReference>
<dbReference type="Proteomes" id="UP001501115">
    <property type="component" value="Unassembled WGS sequence"/>
</dbReference>
<organism evidence="2 3">
    <name type="scientific">Streptomyces venetus</name>
    <dbReference type="NCBI Taxonomy" id="1701086"/>
    <lineage>
        <taxon>Bacteria</taxon>
        <taxon>Bacillati</taxon>
        <taxon>Actinomycetota</taxon>
        <taxon>Actinomycetes</taxon>
        <taxon>Kitasatosporales</taxon>
        <taxon>Streptomycetaceae</taxon>
        <taxon>Streptomyces</taxon>
    </lineage>
</organism>
<gene>
    <name evidence="2" type="ORF">GCM10023086_46870</name>
</gene>
<reference evidence="3" key="1">
    <citation type="journal article" date="2019" name="Int. J. Syst. Evol. Microbiol.">
        <title>The Global Catalogue of Microorganisms (GCM) 10K type strain sequencing project: providing services to taxonomists for standard genome sequencing and annotation.</title>
        <authorList>
            <consortium name="The Broad Institute Genomics Platform"/>
            <consortium name="The Broad Institute Genome Sequencing Center for Infectious Disease"/>
            <person name="Wu L."/>
            <person name="Ma J."/>
        </authorList>
    </citation>
    <scope>NUCLEOTIDE SEQUENCE [LARGE SCALE GENOMIC DNA]</scope>
    <source>
        <strain evidence="3">JCM 31290</strain>
    </source>
</reference>
<evidence type="ECO:0000313" key="3">
    <source>
        <dbReference type="Proteomes" id="UP001501115"/>
    </source>
</evidence>
<dbReference type="InterPro" id="IPR037523">
    <property type="entry name" value="VOC_core"/>
</dbReference>
<sequence length="292" mass="31076">MAAPQDGPHEGCGEHGLREAEKRVTMTDAREFAAPNGEAPARHTPGSPCWVSLMVHGLTATEDFYGALFGWEFRPGPRQLGPYVRALLYGHEVAGIGLLPPDRRLPIAWTPYFASPDADLTADSVRSRGGTIAVGPLDAGDTGRLAIGSDPSGAIFGVRQAAAHLGTAVSGMAGTPAWNELLTYESASAATFYRTVFGYEEEAVVSAGFDYVTLHRGGEPVAGIHGLGQALPRDRGPHWVTYFQVADADDAVDHLVHLGGHVLRPVHDTAHGRMASVADPEGARFALLQRRR</sequence>
<dbReference type="Gene3D" id="3.10.180.10">
    <property type="entry name" value="2,3-Dihydroxybiphenyl 1,2-Dioxygenase, domain 1"/>
    <property type="match status" value="2"/>
</dbReference>